<evidence type="ECO:0000256" key="7">
    <source>
        <dbReference type="ARBA" id="ARBA00022962"/>
    </source>
</evidence>
<dbReference type="Pfam" id="PF13522">
    <property type="entry name" value="GATase_6"/>
    <property type="match status" value="1"/>
</dbReference>
<dbReference type="InterPro" id="IPR035466">
    <property type="entry name" value="GlmS/AgaS_SIS"/>
</dbReference>
<evidence type="ECO:0000256" key="2">
    <source>
        <dbReference type="ARBA" id="ARBA00012916"/>
    </source>
</evidence>
<evidence type="ECO:0000256" key="1">
    <source>
        <dbReference type="ARBA" id="ARBA00001031"/>
    </source>
</evidence>
<protein>
    <recommendedName>
        <fullName evidence="3 8">Glutamine--fructose-6-phosphate aminotransferase [isomerizing]</fullName>
        <ecNumber evidence="2 8">2.6.1.16</ecNumber>
    </recommendedName>
    <alternativeName>
        <fullName evidence="8">D-fructose-6-phosphate amidotransferase</fullName>
    </alternativeName>
    <alternativeName>
        <fullName evidence="8">GFAT</fullName>
    </alternativeName>
    <alternativeName>
        <fullName evidence="8">Glucosamine-6-phosphate synthase</fullName>
    </alternativeName>
    <alternativeName>
        <fullName evidence="8">Hexosephosphate aminotransferase</fullName>
    </alternativeName>
    <alternativeName>
        <fullName evidence="8">L-glutamine--D-fructose-6-phosphate amidotransferase</fullName>
    </alternativeName>
</protein>
<dbReference type="InterPro" id="IPR005855">
    <property type="entry name" value="GFAT"/>
</dbReference>
<dbReference type="Pfam" id="PF01380">
    <property type="entry name" value="SIS"/>
    <property type="match status" value="2"/>
</dbReference>
<evidence type="ECO:0000256" key="3">
    <source>
        <dbReference type="ARBA" id="ARBA00016090"/>
    </source>
</evidence>
<keyword evidence="4 8" id="KW-0032">Aminotransferase</keyword>
<keyword evidence="5 8" id="KW-0808">Transferase</keyword>
<dbReference type="SUPFAM" id="SSF56235">
    <property type="entry name" value="N-terminal nucleophile aminohydrolases (Ntn hydrolases)"/>
    <property type="match status" value="1"/>
</dbReference>
<gene>
    <name evidence="8 11" type="primary">glmS</name>
    <name evidence="11" type="ORF">OE059_12830</name>
</gene>
<reference evidence="11 12" key="1">
    <citation type="submission" date="2022-10" db="EMBL/GenBank/DDBJ databases">
        <title>Complete genome sequence of Exiguobacterium profundum TSS-3 isolated from an extremely saline-alkaline spring located in Ixtapa, Chiapas-Mexico.</title>
        <authorList>
            <person name="Rincon-Rosales R."/>
            <person name="Rogel M.A."/>
            <person name="Rincon-Molina C.I."/>
            <person name="Guerrero G."/>
            <person name="Manzano-Gomez L.A."/>
            <person name="Lopez-Lopez A."/>
            <person name="Rincon Molina F.A."/>
            <person name="Martinez-Romero E."/>
        </authorList>
    </citation>
    <scope>NUCLEOTIDE SEQUENCE [LARGE SCALE GENOMIC DNA]</scope>
    <source>
        <strain evidence="11 12">TSS-3</strain>
    </source>
</reference>
<organism evidence="11 12">
    <name type="scientific">Exiguobacterium profundum</name>
    <dbReference type="NCBI Taxonomy" id="307643"/>
    <lineage>
        <taxon>Bacteria</taxon>
        <taxon>Bacillati</taxon>
        <taxon>Bacillota</taxon>
        <taxon>Bacilli</taxon>
        <taxon>Bacillales</taxon>
        <taxon>Bacillales Family XII. Incertae Sedis</taxon>
        <taxon>Exiguobacterium</taxon>
    </lineage>
</organism>
<evidence type="ECO:0000256" key="5">
    <source>
        <dbReference type="ARBA" id="ARBA00022679"/>
    </source>
</evidence>
<dbReference type="PROSITE" id="PS51278">
    <property type="entry name" value="GATASE_TYPE_2"/>
    <property type="match status" value="1"/>
</dbReference>
<dbReference type="InterPro" id="IPR035490">
    <property type="entry name" value="GlmS/FrlB_SIS"/>
</dbReference>
<accession>A0ABY8AYJ8</accession>
<dbReference type="PANTHER" id="PTHR10937:SF0">
    <property type="entry name" value="GLUTAMINE--FRUCTOSE-6-PHOSPHATE TRANSAMINASE (ISOMERIZING)"/>
    <property type="match status" value="1"/>
</dbReference>
<feature type="active site" description="Nucleophile; for GATase activity" evidence="8">
    <location>
        <position position="2"/>
    </location>
</feature>
<dbReference type="InterPro" id="IPR029055">
    <property type="entry name" value="Ntn_hydrolases_N"/>
</dbReference>
<evidence type="ECO:0000256" key="4">
    <source>
        <dbReference type="ARBA" id="ARBA00022576"/>
    </source>
</evidence>
<proteinExistence type="inferred from homology"/>
<evidence type="ECO:0000313" key="12">
    <source>
        <dbReference type="Proteomes" id="UP001219957"/>
    </source>
</evidence>
<comment type="subunit">
    <text evidence="8">Homodimer.</text>
</comment>
<feature type="initiator methionine" description="Removed" evidence="8">
    <location>
        <position position="1"/>
    </location>
</feature>
<dbReference type="PANTHER" id="PTHR10937">
    <property type="entry name" value="GLUCOSAMINE--FRUCTOSE-6-PHOSPHATE AMINOTRANSFERASE, ISOMERIZING"/>
    <property type="match status" value="1"/>
</dbReference>
<dbReference type="InterPro" id="IPR046348">
    <property type="entry name" value="SIS_dom_sf"/>
</dbReference>
<keyword evidence="8" id="KW-0963">Cytoplasm</keyword>
<dbReference type="HAMAP" id="MF_00164">
    <property type="entry name" value="GlmS"/>
    <property type="match status" value="1"/>
</dbReference>
<feature type="active site" description="For Fru-6P isomerization activity" evidence="8">
    <location>
        <position position="593"/>
    </location>
</feature>
<evidence type="ECO:0000259" key="10">
    <source>
        <dbReference type="PROSITE" id="PS51464"/>
    </source>
</evidence>
<keyword evidence="7" id="KW-0315">Glutamine amidotransferase</keyword>
<dbReference type="CDD" id="cd00714">
    <property type="entry name" value="GFAT"/>
    <property type="match status" value="1"/>
</dbReference>
<dbReference type="NCBIfam" id="NF001484">
    <property type="entry name" value="PRK00331.1"/>
    <property type="match status" value="1"/>
</dbReference>
<keyword evidence="12" id="KW-1185">Reference proteome</keyword>
<evidence type="ECO:0000259" key="9">
    <source>
        <dbReference type="PROSITE" id="PS51278"/>
    </source>
</evidence>
<dbReference type="CDD" id="cd05009">
    <property type="entry name" value="SIS_GlmS_GlmD_2"/>
    <property type="match status" value="1"/>
</dbReference>
<dbReference type="CDD" id="cd05008">
    <property type="entry name" value="SIS_GlmS_GlmD_1"/>
    <property type="match status" value="1"/>
</dbReference>
<dbReference type="InterPro" id="IPR047084">
    <property type="entry name" value="GFAT_N"/>
</dbReference>
<dbReference type="PROSITE" id="PS51464">
    <property type="entry name" value="SIS"/>
    <property type="match status" value="2"/>
</dbReference>
<comment type="subcellular location">
    <subcellularLocation>
        <location evidence="8">Cytoplasm</location>
    </subcellularLocation>
</comment>
<evidence type="ECO:0000313" key="11">
    <source>
        <dbReference type="EMBL" id="WED54895.1"/>
    </source>
</evidence>
<comment type="function">
    <text evidence="8">Catalyzes the first step in hexosamine metabolism, converting fructose-6P into glucosamine-6P using glutamine as a nitrogen source.</text>
</comment>
<keyword evidence="6" id="KW-0677">Repeat</keyword>
<feature type="domain" description="Glutamine amidotransferase type-2" evidence="9">
    <location>
        <begin position="2"/>
        <end position="215"/>
    </location>
</feature>
<dbReference type="InterPro" id="IPR017932">
    <property type="entry name" value="GATase_2_dom"/>
</dbReference>
<dbReference type="Proteomes" id="UP001219957">
    <property type="component" value="Chromosome"/>
</dbReference>
<evidence type="ECO:0000256" key="8">
    <source>
        <dbReference type="HAMAP-Rule" id="MF_00164"/>
    </source>
</evidence>
<evidence type="ECO:0000256" key="6">
    <source>
        <dbReference type="ARBA" id="ARBA00022737"/>
    </source>
</evidence>
<name>A0ABY8AYJ8_9BACL</name>
<sequence length="598" mass="65136">MCGIVGMIGQVGTKEILLKGLEKLEYRGYDSAGIALVGENVRTFKEVGRIQALRDIVPADAEGTIGIGHTRWATHGVPSVPNAHPHQSTTGRFTLVHNGVIENDEQLKATLDVPFLSETDTEVIVQLMEKHFVELGDVEAAFRKTLSDLHGSYAIAMIDSEDKERLYIGKNKSPLLVGIGDGTFNVVASDAMAMLQVTDQYLELHDGEIVILTRESATIKTLDGEVLERAPYTAEIDASDIEKGTYAHYMLKEMDEQPAVIRNIIQHYQNENGEIELTEGVRELVSEADRIYIVACGTSYNAGLVGKDILERIAGIPTEVHVSSEFGYNMPLLSERPLFVFLSQSGETADSRAVLVEVKKRGYKALTMTNVPGSTLSREANETMLLHAGPEIAVASTKAYTAQIAVLAILAYDIARATGKELPFDLMPELARVATIMDSIMAQKELFEDLAERYLKTTSNTFFIGRGLDASVCLEGALKVKEISYIQAEGYPGGELKHGSIALIEGGTPVIALISQPKTNLNIRGNVKEVVARGANACIISMQGVEHENDDFILPHVEPLLAPLINVLPVQLMAYYAALARGCDVDKPRNLAKSVTVE</sequence>
<dbReference type="NCBIfam" id="TIGR01135">
    <property type="entry name" value="glmS"/>
    <property type="match status" value="1"/>
</dbReference>
<comment type="catalytic activity">
    <reaction evidence="1 8">
        <text>D-fructose 6-phosphate + L-glutamine = D-glucosamine 6-phosphate + L-glutamate</text>
        <dbReference type="Rhea" id="RHEA:13237"/>
        <dbReference type="ChEBI" id="CHEBI:29985"/>
        <dbReference type="ChEBI" id="CHEBI:58359"/>
        <dbReference type="ChEBI" id="CHEBI:58725"/>
        <dbReference type="ChEBI" id="CHEBI:61527"/>
        <dbReference type="EC" id="2.6.1.16"/>
    </reaction>
</comment>
<dbReference type="RefSeq" id="WP_275060083.1">
    <property type="nucleotide sequence ID" value="NZ_CP109617.1"/>
</dbReference>
<dbReference type="SUPFAM" id="SSF53697">
    <property type="entry name" value="SIS domain"/>
    <property type="match status" value="1"/>
</dbReference>
<feature type="domain" description="SIS" evidence="10">
    <location>
        <begin position="450"/>
        <end position="588"/>
    </location>
</feature>
<dbReference type="Gene3D" id="3.40.50.10490">
    <property type="entry name" value="Glucose-6-phosphate isomerase like protein, domain 1"/>
    <property type="match status" value="2"/>
</dbReference>
<dbReference type="EMBL" id="CP109617">
    <property type="protein sequence ID" value="WED54895.1"/>
    <property type="molecule type" value="Genomic_DNA"/>
</dbReference>
<dbReference type="GO" id="GO:0004360">
    <property type="term" value="F:glutamine-fructose-6-phosphate transaminase (isomerizing) activity"/>
    <property type="evidence" value="ECO:0007669"/>
    <property type="project" value="UniProtKB-EC"/>
</dbReference>
<feature type="domain" description="SIS" evidence="10">
    <location>
        <begin position="281"/>
        <end position="420"/>
    </location>
</feature>
<dbReference type="EC" id="2.6.1.16" evidence="2 8"/>
<dbReference type="InterPro" id="IPR001347">
    <property type="entry name" value="SIS_dom"/>
</dbReference>
<dbReference type="Gene3D" id="3.60.20.10">
    <property type="entry name" value="Glutamine Phosphoribosylpyrophosphate, subunit 1, domain 1"/>
    <property type="match status" value="1"/>
</dbReference>